<dbReference type="AlphaFoldDB" id="A0A4Q2SYW6"/>
<protein>
    <submittedName>
        <fullName evidence="1">Triphosphoribosyl-dephospho-CoA synthase</fullName>
    </submittedName>
</protein>
<gene>
    <name evidence="1" type="ORF">EUU22_15880</name>
</gene>
<evidence type="ECO:0000313" key="1">
    <source>
        <dbReference type="EMBL" id="RYC10691.1"/>
    </source>
</evidence>
<dbReference type="GO" id="GO:0005524">
    <property type="term" value="F:ATP binding"/>
    <property type="evidence" value="ECO:0007669"/>
    <property type="project" value="InterPro"/>
</dbReference>
<dbReference type="EMBL" id="SDVB01000249">
    <property type="protein sequence ID" value="RYC10691.1"/>
    <property type="molecule type" value="Genomic_DNA"/>
</dbReference>
<dbReference type="Pfam" id="PF01874">
    <property type="entry name" value="CitG"/>
    <property type="match status" value="1"/>
</dbReference>
<dbReference type="RefSeq" id="WP_129332961.1">
    <property type="nucleotide sequence ID" value="NZ_SDVB01000249.1"/>
</dbReference>
<dbReference type="Gene3D" id="1.10.4200.10">
    <property type="entry name" value="Triphosphoribosyl-dephospho-CoA protein"/>
    <property type="match status" value="1"/>
</dbReference>
<organism evidence="1 2">
    <name type="scientific">Ciceribacter ferrooxidans</name>
    <dbReference type="NCBI Taxonomy" id="2509717"/>
    <lineage>
        <taxon>Bacteria</taxon>
        <taxon>Pseudomonadati</taxon>
        <taxon>Pseudomonadota</taxon>
        <taxon>Alphaproteobacteria</taxon>
        <taxon>Hyphomicrobiales</taxon>
        <taxon>Rhizobiaceae</taxon>
        <taxon>Ciceribacter</taxon>
    </lineage>
</organism>
<dbReference type="OrthoDB" id="8525901at2"/>
<comment type="caution">
    <text evidence="1">The sequence shown here is derived from an EMBL/GenBank/DDBJ whole genome shotgun (WGS) entry which is preliminary data.</text>
</comment>
<reference evidence="1 2" key="1">
    <citation type="submission" date="2019-01" db="EMBL/GenBank/DDBJ databases">
        <authorList>
            <person name="Deng T."/>
        </authorList>
    </citation>
    <scope>NUCLEOTIDE SEQUENCE [LARGE SCALE GENOMIC DNA]</scope>
    <source>
        <strain evidence="1 2">F8825</strain>
    </source>
</reference>
<proteinExistence type="predicted"/>
<sequence>MPKPAEIDAAYRHACRMEIEALKPGNVHRFADGHRMSAQQFLDSADVSAAAVCHSGWPVGRRILHAIRATRETVGTNTNLGIVLLCAPIAKAAEGGGDDLQKELATVLGAMDDGDAQDVFRAIALANPGGLGDAENDVAEPPRVPLLVAMREAADRDLIARQYVNDFADIFSGGLAAYRTAEDSGETSMWPTVFTYLHFLSRFPDSHVARKHGIGTAEEIRLEAASVAGQLGEITAEPERLQLLADFDRRLKAENINPGTSADLTVATVFAERLNFVLHNSQVSA</sequence>
<keyword evidence="2" id="KW-1185">Reference proteome</keyword>
<dbReference type="PANTHER" id="PTHR42280">
    <property type="entry name" value="CITG FAMILY PROTEIN"/>
    <property type="match status" value="1"/>
</dbReference>
<dbReference type="Proteomes" id="UP000291088">
    <property type="component" value="Unassembled WGS sequence"/>
</dbReference>
<accession>A0A4Q2SYW6</accession>
<evidence type="ECO:0000313" key="2">
    <source>
        <dbReference type="Proteomes" id="UP000291088"/>
    </source>
</evidence>
<dbReference type="PANTHER" id="PTHR42280:SF1">
    <property type="entry name" value="CITG FAMILY PROTEIN"/>
    <property type="match status" value="1"/>
</dbReference>
<dbReference type="InterPro" id="IPR002736">
    <property type="entry name" value="CitG"/>
</dbReference>
<dbReference type="GO" id="GO:0046917">
    <property type="term" value="F:triphosphoribosyl-dephospho-CoA synthase activity"/>
    <property type="evidence" value="ECO:0007669"/>
    <property type="project" value="InterPro"/>
</dbReference>
<name>A0A4Q2SYW6_9HYPH</name>